<evidence type="ECO:0000256" key="1">
    <source>
        <dbReference type="ARBA" id="ARBA00004123"/>
    </source>
</evidence>
<dbReference type="OrthoDB" id="1924577at2759"/>
<evidence type="ECO:0000313" key="8">
    <source>
        <dbReference type="Proteomes" id="UP000799302"/>
    </source>
</evidence>
<evidence type="ECO:0000256" key="2">
    <source>
        <dbReference type="ARBA" id="ARBA00010979"/>
    </source>
</evidence>
<dbReference type="InterPro" id="IPR018972">
    <property type="entry name" value="Sas10_C_dom"/>
</dbReference>
<keyword evidence="3" id="KW-0597">Phosphoprotein</keyword>
<feature type="domain" description="Sas10 C-terminal" evidence="6">
    <location>
        <begin position="549"/>
        <end position="623"/>
    </location>
</feature>
<dbReference type="PANTHER" id="PTHR13237">
    <property type="entry name" value="SOMETHING ABOUT SILENCING PROTEIN 10-RELATED"/>
    <property type="match status" value="1"/>
</dbReference>
<organism evidence="7 8">
    <name type="scientific">Microthyrium microscopicum</name>
    <dbReference type="NCBI Taxonomy" id="703497"/>
    <lineage>
        <taxon>Eukaryota</taxon>
        <taxon>Fungi</taxon>
        <taxon>Dikarya</taxon>
        <taxon>Ascomycota</taxon>
        <taxon>Pezizomycotina</taxon>
        <taxon>Dothideomycetes</taxon>
        <taxon>Dothideomycetes incertae sedis</taxon>
        <taxon>Microthyriales</taxon>
        <taxon>Microthyriaceae</taxon>
        <taxon>Microthyrium</taxon>
    </lineage>
</organism>
<sequence>MAKKRKGGPSKAAQPENPGYEDLSGARLKMSSWEDVMDSEDEFIANREKILLDEGPARKKVRKMREEEALLEASDDEILELPSSEDDEESDEEEFVEEENQDEFEEMDIDEEITGKKKVDHEEEELEGWGNSRRDLYGDDELETEADALAHEEEARRIQQKQLMEMNDADFGFEDDAWTNAEQVENNADISGEHITELLPTATIDDNDTPEERSKMLLDRYPEFEALKKEFLGLQKIFTVLEKAQAEDLAALNDHAIDMPIPSNVVKFQALASYLGVLAMYFSLLTSTANDKGKSLAKSPLALRDHDVMQALVQARSTWMAARDLEDISPESSPEPEVVSRLHSASKSTKAKSAKSKKPELSRTELAKLASEARRAARLAAVEADFADLDVVSSSSKPRKSKTKPAAFANDEDSDFGDETELLPHEAAAKAAKRKSLRFYTSQIAQKAKKRNEAGRAIGGDTDLPQREKWHDRQVRAQNEAEKRKQMLDEHRGAKKDEPAPQDDEDALYDNIMVKSKEAKAAKKAAATAAYEANSLGRTEIADDPMTTDGKRKISYQIEKNKGLAPHRKKEVRNPRVKKRMKFEQKKKKLSSVKAVYKGGPGKGGYQGELTGIKTGLVKGIKLS</sequence>
<dbReference type="AlphaFoldDB" id="A0A6A6U6F6"/>
<proteinExistence type="inferred from homology"/>
<reference evidence="7" key="1">
    <citation type="journal article" date="2020" name="Stud. Mycol.">
        <title>101 Dothideomycetes genomes: a test case for predicting lifestyles and emergence of pathogens.</title>
        <authorList>
            <person name="Haridas S."/>
            <person name="Albert R."/>
            <person name="Binder M."/>
            <person name="Bloem J."/>
            <person name="Labutti K."/>
            <person name="Salamov A."/>
            <person name="Andreopoulos B."/>
            <person name="Baker S."/>
            <person name="Barry K."/>
            <person name="Bills G."/>
            <person name="Bluhm B."/>
            <person name="Cannon C."/>
            <person name="Castanera R."/>
            <person name="Culley D."/>
            <person name="Daum C."/>
            <person name="Ezra D."/>
            <person name="Gonzalez J."/>
            <person name="Henrissat B."/>
            <person name="Kuo A."/>
            <person name="Liang C."/>
            <person name="Lipzen A."/>
            <person name="Lutzoni F."/>
            <person name="Magnuson J."/>
            <person name="Mondo S."/>
            <person name="Nolan M."/>
            <person name="Ohm R."/>
            <person name="Pangilinan J."/>
            <person name="Park H.-J."/>
            <person name="Ramirez L."/>
            <person name="Alfaro M."/>
            <person name="Sun H."/>
            <person name="Tritt A."/>
            <person name="Yoshinaga Y."/>
            <person name="Zwiers L.-H."/>
            <person name="Turgeon B."/>
            <person name="Goodwin S."/>
            <person name="Spatafora J."/>
            <person name="Crous P."/>
            <person name="Grigoriev I."/>
        </authorList>
    </citation>
    <scope>NUCLEOTIDE SEQUENCE</scope>
    <source>
        <strain evidence="7">CBS 115976</strain>
    </source>
</reference>
<feature type="region of interest" description="Disordered" evidence="5">
    <location>
        <begin position="55"/>
        <end position="138"/>
    </location>
</feature>
<evidence type="ECO:0000256" key="5">
    <source>
        <dbReference type="SAM" id="MobiDB-lite"/>
    </source>
</evidence>
<evidence type="ECO:0000259" key="6">
    <source>
        <dbReference type="Pfam" id="PF09368"/>
    </source>
</evidence>
<feature type="compositionally biased region" description="Basic and acidic residues" evidence="5">
    <location>
        <begin position="464"/>
        <end position="499"/>
    </location>
</feature>
<evidence type="ECO:0000256" key="3">
    <source>
        <dbReference type="ARBA" id="ARBA00022553"/>
    </source>
</evidence>
<dbReference type="Pfam" id="PF09368">
    <property type="entry name" value="Sas10"/>
    <property type="match status" value="1"/>
</dbReference>
<accession>A0A6A6U6F6</accession>
<dbReference type="GO" id="GO:0000462">
    <property type="term" value="P:maturation of SSU-rRNA from tricistronic rRNA transcript (SSU-rRNA, 5.8S rRNA, LSU-rRNA)"/>
    <property type="evidence" value="ECO:0007669"/>
    <property type="project" value="TreeGrafter"/>
</dbReference>
<feature type="region of interest" description="Disordered" evidence="5">
    <location>
        <begin position="1"/>
        <end position="26"/>
    </location>
</feature>
<feature type="compositionally biased region" description="Acidic residues" evidence="5">
    <location>
        <begin position="69"/>
        <end position="112"/>
    </location>
</feature>
<feature type="region of interest" description="Disordered" evidence="5">
    <location>
        <begin position="391"/>
        <end position="418"/>
    </location>
</feature>
<feature type="region of interest" description="Disordered" evidence="5">
    <location>
        <begin position="328"/>
        <end position="362"/>
    </location>
</feature>
<dbReference type="Proteomes" id="UP000799302">
    <property type="component" value="Unassembled WGS sequence"/>
</dbReference>
<gene>
    <name evidence="7" type="ORF">BT63DRAFT_415359</name>
</gene>
<dbReference type="PANTHER" id="PTHR13237:SF8">
    <property type="entry name" value="SOMETHING ABOUT SILENCING PROTEIN 10"/>
    <property type="match status" value="1"/>
</dbReference>
<keyword evidence="4" id="KW-0539">Nucleus</keyword>
<comment type="similarity">
    <text evidence="2">Belongs to the SAS10 family.</text>
</comment>
<keyword evidence="8" id="KW-1185">Reference proteome</keyword>
<dbReference type="InterPro" id="IPR007146">
    <property type="entry name" value="Sas10/Utp3/C1D"/>
</dbReference>
<evidence type="ECO:0000256" key="4">
    <source>
        <dbReference type="ARBA" id="ARBA00023242"/>
    </source>
</evidence>
<name>A0A6A6U6F6_9PEZI</name>
<evidence type="ECO:0000313" key="7">
    <source>
        <dbReference type="EMBL" id="KAF2667839.1"/>
    </source>
</evidence>
<protein>
    <recommendedName>
        <fullName evidence="6">Sas10 C-terminal domain-containing protein</fullName>
    </recommendedName>
</protein>
<dbReference type="EMBL" id="MU004237">
    <property type="protein sequence ID" value="KAF2667839.1"/>
    <property type="molecule type" value="Genomic_DNA"/>
</dbReference>
<feature type="region of interest" description="Disordered" evidence="5">
    <location>
        <begin position="448"/>
        <end position="506"/>
    </location>
</feature>
<dbReference type="Pfam" id="PF04000">
    <property type="entry name" value="Sas10_Utp3"/>
    <property type="match status" value="1"/>
</dbReference>
<comment type="subcellular location">
    <subcellularLocation>
        <location evidence="1">Nucleus</location>
    </subcellularLocation>
</comment>
<dbReference type="GO" id="GO:0032040">
    <property type="term" value="C:small-subunit processome"/>
    <property type="evidence" value="ECO:0007669"/>
    <property type="project" value="TreeGrafter"/>
</dbReference>